<evidence type="ECO:0000313" key="2">
    <source>
        <dbReference type="EMBL" id="TFK52941.1"/>
    </source>
</evidence>
<feature type="compositionally biased region" description="Polar residues" evidence="1">
    <location>
        <begin position="72"/>
        <end position="81"/>
    </location>
</feature>
<accession>A0A5C3NHA4</accession>
<name>A0A5C3NHA4_9AGAM</name>
<dbReference type="EMBL" id="ML213508">
    <property type="protein sequence ID" value="TFK52941.1"/>
    <property type="molecule type" value="Genomic_DNA"/>
</dbReference>
<organism evidence="2 3">
    <name type="scientific">Heliocybe sulcata</name>
    <dbReference type="NCBI Taxonomy" id="5364"/>
    <lineage>
        <taxon>Eukaryota</taxon>
        <taxon>Fungi</taxon>
        <taxon>Dikarya</taxon>
        <taxon>Basidiomycota</taxon>
        <taxon>Agaricomycotina</taxon>
        <taxon>Agaricomycetes</taxon>
        <taxon>Gloeophyllales</taxon>
        <taxon>Gloeophyllaceae</taxon>
        <taxon>Heliocybe</taxon>
    </lineage>
</organism>
<reference evidence="2 3" key="1">
    <citation type="journal article" date="2019" name="Nat. Ecol. Evol.">
        <title>Megaphylogeny resolves global patterns of mushroom evolution.</title>
        <authorList>
            <person name="Varga T."/>
            <person name="Krizsan K."/>
            <person name="Foldi C."/>
            <person name="Dima B."/>
            <person name="Sanchez-Garcia M."/>
            <person name="Sanchez-Ramirez S."/>
            <person name="Szollosi G.J."/>
            <person name="Szarkandi J.G."/>
            <person name="Papp V."/>
            <person name="Albert L."/>
            <person name="Andreopoulos W."/>
            <person name="Angelini C."/>
            <person name="Antonin V."/>
            <person name="Barry K.W."/>
            <person name="Bougher N.L."/>
            <person name="Buchanan P."/>
            <person name="Buyck B."/>
            <person name="Bense V."/>
            <person name="Catcheside P."/>
            <person name="Chovatia M."/>
            <person name="Cooper J."/>
            <person name="Damon W."/>
            <person name="Desjardin D."/>
            <person name="Finy P."/>
            <person name="Geml J."/>
            <person name="Haridas S."/>
            <person name="Hughes K."/>
            <person name="Justo A."/>
            <person name="Karasinski D."/>
            <person name="Kautmanova I."/>
            <person name="Kiss B."/>
            <person name="Kocsube S."/>
            <person name="Kotiranta H."/>
            <person name="LaButti K.M."/>
            <person name="Lechner B.E."/>
            <person name="Liimatainen K."/>
            <person name="Lipzen A."/>
            <person name="Lukacs Z."/>
            <person name="Mihaltcheva S."/>
            <person name="Morgado L.N."/>
            <person name="Niskanen T."/>
            <person name="Noordeloos M.E."/>
            <person name="Ohm R.A."/>
            <person name="Ortiz-Santana B."/>
            <person name="Ovrebo C."/>
            <person name="Racz N."/>
            <person name="Riley R."/>
            <person name="Savchenko A."/>
            <person name="Shiryaev A."/>
            <person name="Soop K."/>
            <person name="Spirin V."/>
            <person name="Szebenyi C."/>
            <person name="Tomsovsky M."/>
            <person name="Tulloss R.E."/>
            <person name="Uehling J."/>
            <person name="Grigoriev I.V."/>
            <person name="Vagvolgyi C."/>
            <person name="Papp T."/>
            <person name="Martin F.M."/>
            <person name="Miettinen O."/>
            <person name="Hibbett D.S."/>
            <person name="Nagy L.G."/>
        </authorList>
    </citation>
    <scope>NUCLEOTIDE SEQUENCE [LARGE SCALE GENOMIC DNA]</scope>
    <source>
        <strain evidence="2 3">OMC1185</strain>
    </source>
</reference>
<proteinExistence type="predicted"/>
<feature type="compositionally biased region" description="Polar residues" evidence="1">
    <location>
        <begin position="1"/>
        <end position="12"/>
    </location>
</feature>
<dbReference type="AlphaFoldDB" id="A0A5C3NHA4"/>
<gene>
    <name evidence="2" type="ORF">OE88DRAFT_1806874</name>
</gene>
<evidence type="ECO:0000256" key="1">
    <source>
        <dbReference type="SAM" id="MobiDB-lite"/>
    </source>
</evidence>
<feature type="region of interest" description="Disordered" evidence="1">
    <location>
        <begin position="59"/>
        <end position="100"/>
    </location>
</feature>
<keyword evidence="3" id="KW-1185">Reference proteome</keyword>
<feature type="region of interest" description="Disordered" evidence="1">
    <location>
        <begin position="1"/>
        <end position="40"/>
    </location>
</feature>
<feature type="compositionally biased region" description="Low complexity" evidence="1">
    <location>
        <begin position="28"/>
        <end position="40"/>
    </location>
</feature>
<dbReference type="Proteomes" id="UP000305948">
    <property type="component" value="Unassembled WGS sequence"/>
</dbReference>
<evidence type="ECO:0000313" key="3">
    <source>
        <dbReference type="Proteomes" id="UP000305948"/>
    </source>
</evidence>
<sequence>MSATSQIRQSLNPIRVRGHIRPRESMHTAHSPASSTFTAPTPTEFCTSYFFSGPSRPFDISDSPVAAAPPRHTTTTNSSPAVQPPRSGPTPILFDGPSRPRHLIPVAQMYLDDIKAGRKSKSKSESKT</sequence>
<protein>
    <submittedName>
        <fullName evidence="2">Uncharacterized protein</fullName>
    </submittedName>
</protein>
<dbReference type="OrthoDB" id="10384513at2759"/>